<gene>
    <name evidence="6 7" type="primary">mprF</name>
    <name evidence="7" type="ORF">Aargi30884_01400</name>
</gene>
<keyword evidence="5 6" id="KW-0472">Membrane</keyword>
<feature type="transmembrane region" description="Helical" evidence="6">
    <location>
        <begin position="119"/>
        <end position="143"/>
    </location>
</feature>
<feature type="transmembrane region" description="Helical" evidence="6">
    <location>
        <begin position="155"/>
        <end position="180"/>
    </location>
</feature>
<evidence type="ECO:0000256" key="6">
    <source>
        <dbReference type="RuleBase" id="RU363042"/>
    </source>
</evidence>
<keyword evidence="3 6" id="KW-0812">Transmembrane</keyword>
<proteinExistence type="inferred from homology"/>
<comment type="catalytic activity">
    <reaction evidence="6">
        <text>L-lysyl-tRNA(Lys) + a 1,2-diacyl-sn-glycero-3-phospho-(1'-sn-glycerol) = a 1,2-diacyl-sn-glycero-3-phospho-1'-(3'-O-L-lysyl)-sn-glycerol + tRNA(Lys)</text>
        <dbReference type="Rhea" id="RHEA:10668"/>
        <dbReference type="Rhea" id="RHEA-COMP:9696"/>
        <dbReference type="Rhea" id="RHEA-COMP:9697"/>
        <dbReference type="ChEBI" id="CHEBI:64716"/>
        <dbReference type="ChEBI" id="CHEBI:75792"/>
        <dbReference type="ChEBI" id="CHEBI:78442"/>
        <dbReference type="ChEBI" id="CHEBI:78529"/>
        <dbReference type="EC" id="2.3.2.3"/>
    </reaction>
</comment>
<dbReference type="Proteomes" id="UP000464754">
    <property type="component" value="Chromosome"/>
</dbReference>
<dbReference type="AlphaFoldDB" id="A0A6N4TEV5"/>
<keyword evidence="6 7" id="KW-0808">Transferase</keyword>
<dbReference type="PANTHER" id="PTHR37693:SF1">
    <property type="entry name" value="INTEGRAL MEMBRANE PROTEIN"/>
    <property type="match status" value="1"/>
</dbReference>
<accession>A0A6N4TEV5</accession>
<protein>
    <recommendedName>
        <fullName evidence="6">Phosphatidylglycerol lysyltransferase</fullName>
        <ecNumber evidence="6">2.3.2.3</ecNumber>
    </recommendedName>
    <alternativeName>
        <fullName evidence="6">Lysylphosphatidylglycerol synthase</fullName>
    </alternativeName>
</protein>
<comment type="subcellular location">
    <subcellularLocation>
        <location evidence="1 6">Cell membrane</location>
        <topology evidence="1 6">Multi-pass membrane protein</topology>
    </subcellularLocation>
</comment>
<dbReference type="RefSeq" id="WP_115714503.1">
    <property type="nucleotide sequence ID" value="NZ_AP019695.1"/>
</dbReference>
<dbReference type="NCBIfam" id="TIGR00374">
    <property type="entry name" value="flippase-like domain"/>
    <property type="match status" value="1"/>
</dbReference>
<dbReference type="Pfam" id="PF03706">
    <property type="entry name" value="LPG_synthase_TM"/>
    <property type="match status" value="1"/>
</dbReference>
<keyword evidence="2" id="KW-1003">Cell membrane</keyword>
<keyword evidence="6" id="KW-0046">Antibiotic resistance</keyword>
<keyword evidence="6" id="KW-0443">Lipid metabolism</keyword>
<evidence type="ECO:0000256" key="3">
    <source>
        <dbReference type="ARBA" id="ARBA00022692"/>
    </source>
</evidence>
<dbReference type="GO" id="GO:0005886">
    <property type="term" value="C:plasma membrane"/>
    <property type="evidence" value="ECO:0007669"/>
    <property type="project" value="UniProtKB-SubCell"/>
</dbReference>
<dbReference type="GO" id="GO:0050071">
    <property type="term" value="F:phosphatidylglycerol lysyltransferase activity"/>
    <property type="evidence" value="ECO:0007669"/>
    <property type="project" value="UniProtKB-EC"/>
</dbReference>
<evidence type="ECO:0000256" key="2">
    <source>
        <dbReference type="ARBA" id="ARBA00022475"/>
    </source>
</evidence>
<evidence type="ECO:0000256" key="5">
    <source>
        <dbReference type="ARBA" id="ARBA00023136"/>
    </source>
</evidence>
<evidence type="ECO:0000256" key="4">
    <source>
        <dbReference type="ARBA" id="ARBA00022989"/>
    </source>
</evidence>
<sequence>MKNSVKSYVINIFIVTSLTIVALWFALKDNYQEVITMISGMKSYWLVLILFWGIMYSCISGYVLTIFTRKNKKDYRFREGLSNYLVGFFFSSITPSSTGGQFAQAYIFKKQKIKLSDGASILWGDFIIFQTTLMIYVTILFFLRYSYYVEIMGGILLVFILAGYGVNLAIIVVLWTMALFPKLYVKLSGNVVRILAKFKIVKDKEKTLVTWSEQVMSFTKEIKRLHHEKMLILKTAVLSVLRMSVQFSLPWVIANALGHPLGIEYLLDCLALSSFVMMANAFIPIPGSSGGTEFVFTMLYGYLLQDSALASSIMILWRFSTYHFIMIAGAITFVILKHKYTKERIKERGI</sequence>
<dbReference type="KEGG" id="aarg:Aargi30884_01400"/>
<organism evidence="7 8">
    <name type="scientific">Amedibacterium intestinale</name>
    <dbReference type="NCBI Taxonomy" id="2583452"/>
    <lineage>
        <taxon>Bacteria</taxon>
        <taxon>Bacillati</taxon>
        <taxon>Bacillota</taxon>
        <taxon>Erysipelotrichia</taxon>
        <taxon>Erysipelotrichales</taxon>
        <taxon>Erysipelotrichaceae</taxon>
        <taxon>Amedibacterium</taxon>
    </lineage>
</organism>
<feature type="transmembrane region" description="Helical" evidence="6">
    <location>
        <begin position="7"/>
        <end position="25"/>
    </location>
</feature>
<dbReference type="InterPro" id="IPR022791">
    <property type="entry name" value="L-PG_synthase/AglD"/>
</dbReference>
<evidence type="ECO:0000256" key="1">
    <source>
        <dbReference type="ARBA" id="ARBA00004651"/>
    </source>
</evidence>
<evidence type="ECO:0000313" key="7">
    <source>
        <dbReference type="EMBL" id="BBK21237.1"/>
    </source>
</evidence>
<keyword evidence="8" id="KW-1185">Reference proteome</keyword>
<feature type="transmembrane region" description="Helical" evidence="6">
    <location>
        <begin position="45"/>
        <end position="68"/>
    </location>
</feature>
<dbReference type="PANTHER" id="PTHR37693">
    <property type="entry name" value="PHOSPHATIDYLGLYCEROL LYSYLTRANSFERASE"/>
    <property type="match status" value="1"/>
</dbReference>
<keyword evidence="4 6" id="KW-1133">Transmembrane helix</keyword>
<comment type="similarity">
    <text evidence="6">Belongs to the LPG synthase family.</text>
</comment>
<dbReference type="EC" id="2.3.2.3" evidence="6"/>
<evidence type="ECO:0000313" key="8">
    <source>
        <dbReference type="Proteomes" id="UP000464754"/>
    </source>
</evidence>
<reference evidence="8" key="1">
    <citation type="submission" date="2019-05" db="EMBL/GenBank/DDBJ databases">
        <title>Complete genome sequencing of Absiella argi strain JCM 30884.</title>
        <authorList>
            <person name="Sakamoto M."/>
            <person name="Murakami T."/>
            <person name="Mori H."/>
        </authorList>
    </citation>
    <scope>NUCLEOTIDE SEQUENCE [LARGE SCALE GENOMIC DNA]</scope>
    <source>
        <strain evidence="8">JCM 30884</strain>
    </source>
</reference>
<comment type="function">
    <text evidence="6">Catalyzes the transfer of a lysyl group from L-lysyl-tRNA(Lys) to membrane-bound phosphatidylglycerol (PG), which produces lysylphosphatidylglycerol (LPG), a major component of the bacterial membrane with a positive net charge. LPG synthesis contributes to bacterial virulence as it is involved in the resistance mechanism against cationic antimicrobial peptides (CAMP) produces by the host's immune system (defensins, cathelicidins) and by the competing microorganisms.</text>
</comment>
<dbReference type="GO" id="GO:0046677">
    <property type="term" value="P:response to antibiotic"/>
    <property type="evidence" value="ECO:0007669"/>
    <property type="project" value="UniProtKB-KW"/>
</dbReference>
<name>A0A6N4TEV5_9FIRM</name>
<dbReference type="GO" id="GO:0006629">
    <property type="term" value="P:lipid metabolic process"/>
    <property type="evidence" value="ECO:0007669"/>
    <property type="project" value="UniProtKB-KW"/>
</dbReference>
<feature type="transmembrane region" description="Helical" evidence="6">
    <location>
        <begin position="322"/>
        <end position="340"/>
    </location>
</feature>
<dbReference type="EMBL" id="AP019695">
    <property type="protein sequence ID" value="BBK21237.1"/>
    <property type="molecule type" value="Genomic_DNA"/>
</dbReference>